<feature type="region of interest" description="Disordered" evidence="1">
    <location>
        <begin position="57"/>
        <end position="85"/>
    </location>
</feature>
<evidence type="ECO:0000256" key="1">
    <source>
        <dbReference type="SAM" id="MobiDB-lite"/>
    </source>
</evidence>
<sequence length="85" mass="8955">MEAAQDRGRPHPAACYRPVGPFLAGLRDSLRQALVRAVPVEVAHVLAQGAPQMGLAEDEQMIEAFAPGRRSSSSPPSSSTSSATR</sequence>
<dbReference type="EMBL" id="CADCWM010000867">
    <property type="protein sequence ID" value="CAA9583074.1"/>
    <property type="molecule type" value="Genomic_DNA"/>
</dbReference>
<accession>A0A6J4VNJ7</accession>
<reference evidence="2" key="1">
    <citation type="submission" date="2020-02" db="EMBL/GenBank/DDBJ databases">
        <authorList>
            <person name="Meier V. D."/>
        </authorList>
    </citation>
    <scope>NUCLEOTIDE SEQUENCE</scope>
    <source>
        <strain evidence="2">AVDCRST_MAG88</strain>
    </source>
</reference>
<gene>
    <name evidence="2" type="ORF">AVDCRST_MAG88-3582</name>
</gene>
<feature type="compositionally biased region" description="Low complexity" evidence="1">
    <location>
        <begin position="71"/>
        <end position="85"/>
    </location>
</feature>
<proteinExistence type="predicted"/>
<evidence type="ECO:0000313" key="2">
    <source>
        <dbReference type="EMBL" id="CAA9583074.1"/>
    </source>
</evidence>
<name>A0A6J4VNJ7_9BACT</name>
<organism evidence="2">
    <name type="scientific">uncultured Thermomicrobiales bacterium</name>
    <dbReference type="NCBI Taxonomy" id="1645740"/>
    <lineage>
        <taxon>Bacteria</taxon>
        <taxon>Pseudomonadati</taxon>
        <taxon>Thermomicrobiota</taxon>
        <taxon>Thermomicrobia</taxon>
        <taxon>Thermomicrobiales</taxon>
        <taxon>environmental samples</taxon>
    </lineage>
</organism>
<protein>
    <submittedName>
        <fullName evidence="2">Uncharacterized protein</fullName>
    </submittedName>
</protein>
<dbReference type="AlphaFoldDB" id="A0A6J4VNJ7"/>